<name>A0A8D8YN92_9HEMI</name>
<evidence type="ECO:0000313" key="8">
    <source>
        <dbReference type="EMBL" id="CAG6731556.1"/>
    </source>
</evidence>
<feature type="region of interest" description="Disordered" evidence="6">
    <location>
        <begin position="146"/>
        <end position="175"/>
    </location>
</feature>
<evidence type="ECO:0000259" key="7">
    <source>
        <dbReference type="Pfam" id="PF13837"/>
    </source>
</evidence>
<dbReference type="GO" id="GO:0010468">
    <property type="term" value="P:regulation of gene expression"/>
    <property type="evidence" value="ECO:0007669"/>
    <property type="project" value="UniProtKB-ARBA"/>
</dbReference>
<evidence type="ECO:0000256" key="2">
    <source>
        <dbReference type="ARBA" id="ARBA00023015"/>
    </source>
</evidence>
<evidence type="ECO:0000256" key="1">
    <source>
        <dbReference type="ARBA" id="ARBA00004123"/>
    </source>
</evidence>
<feature type="domain" description="Myb/SANT-like DNA-binding" evidence="7">
    <location>
        <begin position="24"/>
        <end position="107"/>
    </location>
</feature>
<evidence type="ECO:0000256" key="6">
    <source>
        <dbReference type="SAM" id="MobiDB-lite"/>
    </source>
</evidence>
<dbReference type="PANTHER" id="PTHR21654">
    <property type="entry name" value="FI21293P1"/>
    <property type="match status" value="1"/>
</dbReference>
<dbReference type="GO" id="GO:0005634">
    <property type="term" value="C:nucleus"/>
    <property type="evidence" value="ECO:0007669"/>
    <property type="project" value="UniProtKB-SubCell"/>
</dbReference>
<dbReference type="GO" id="GO:0003677">
    <property type="term" value="F:DNA binding"/>
    <property type="evidence" value="ECO:0007669"/>
    <property type="project" value="UniProtKB-KW"/>
</dbReference>
<reference evidence="8" key="1">
    <citation type="submission" date="2021-05" db="EMBL/GenBank/DDBJ databases">
        <authorList>
            <person name="Alioto T."/>
            <person name="Alioto T."/>
            <person name="Gomez Garrido J."/>
        </authorList>
    </citation>
    <scope>NUCLEOTIDE SEQUENCE</scope>
</reference>
<comment type="subcellular location">
    <subcellularLocation>
        <location evidence="1">Nucleus</location>
    </subcellularLocation>
</comment>
<accession>A0A8D8YN92</accession>
<dbReference type="Gene3D" id="1.10.10.60">
    <property type="entry name" value="Homeodomain-like"/>
    <property type="match status" value="1"/>
</dbReference>
<dbReference type="InterPro" id="IPR044822">
    <property type="entry name" value="Myb_DNA-bind_4"/>
</dbReference>
<proteinExistence type="predicted"/>
<keyword evidence="4" id="KW-0804">Transcription</keyword>
<sequence>MQQQQSQSESEDSPCQDVKTDGKFKWCSEAIHLLLKLRYDMADVFANPPGKKILLWNEISEELKKNNYNVSGKLCFAKFRNLTASYRRRKELGDSYCHWEYMVVMDSFFNDHPSSFVLESDNTLEQTYVSSTPEGTHSIYIVQNVDEEEMEQDGGEEEEEEEGERREKDGTGGSVQLHKHVHHHFYHFDSVLV</sequence>
<protein>
    <recommendedName>
        <fullName evidence="7">Myb/SANT-like DNA-binding domain-containing protein</fullName>
    </recommendedName>
</protein>
<keyword evidence="5" id="KW-0539">Nucleus</keyword>
<feature type="compositionally biased region" description="Acidic residues" evidence="6">
    <location>
        <begin position="146"/>
        <end position="162"/>
    </location>
</feature>
<keyword evidence="2" id="KW-0805">Transcription regulation</keyword>
<keyword evidence="3" id="KW-0238">DNA-binding</keyword>
<organism evidence="8">
    <name type="scientific">Cacopsylla melanoneura</name>
    <dbReference type="NCBI Taxonomy" id="428564"/>
    <lineage>
        <taxon>Eukaryota</taxon>
        <taxon>Metazoa</taxon>
        <taxon>Ecdysozoa</taxon>
        <taxon>Arthropoda</taxon>
        <taxon>Hexapoda</taxon>
        <taxon>Insecta</taxon>
        <taxon>Pterygota</taxon>
        <taxon>Neoptera</taxon>
        <taxon>Paraneoptera</taxon>
        <taxon>Hemiptera</taxon>
        <taxon>Sternorrhyncha</taxon>
        <taxon>Psylloidea</taxon>
        <taxon>Psyllidae</taxon>
        <taxon>Psyllinae</taxon>
        <taxon>Cacopsylla</taxon>
    </lineage>
</organism>
<dbReference type="AlphaFoldDB" id="A0A8D8YN92"/>
<evidence type="ECO:0000256" key="5">
    <source>
        <dbReference type="ARBA" id="ARBA00023242"/>
    </source>
</evidence>
<evidence type="ECO:0000256" key="3">
    <source>
        <dbReference type="ARBA" id="ARBA00023125"/>
    </source>
</evidence>
<dbReference type="PANTHER" id="PTHR21654:SF84">
    <property type="entry name" value="SI:DKEY-66I24.7"/>
    <property type="match status" value="1"/>
</dbReference>
<dbReference type="EMBL" id="HBUF01384324">
    <property type="protein sequence ID" value="CAG6731556.1"/>
    <property type="molecule type" value="Transcribed_RNA"/>
</dbReference>
<evidence type="ECO:0000256" key="4">
    <source>
        <dbReference type="ARBA" id="ARBA00023163"/>
    </source>
</evidence>
<dbReference type="Pfam" id="PF13837">
    <property type="entry name" value="Myb_DNA-bind_4"/>
    <property type="match status" value="1"/>
</dbReference>